<evidence type="ECO:0000313" key="1">
    <source>
        <dbReference type="EMBL" id="MDQ0462484.1"/>
    </source>
</evidence>
<dbReference type="EMBL" id="JAUSVS010000001">
    <property type="protein sequence ID" value="MDQ0462484.1"/>
    <property type="molecule type" value="Genomic_DNA"/>
</dbReference>
<reference evidence="1 2" key="1">
    <citation type="submission" date="2023-07" db="EMBL/GenBank/DDBJ databases">
        <title>Genomic Encyclopedia of Type Strains, Phase IV (KMG-IV): sequencing the most valuable type-strain genomes for metagenomic binning, comparative biology and taxonomic classification.</title>
        <authorList>
            <person name="Goeker M."/>
        </authorList>
    </citation>
    <scope>NUCLEOTIDE SEQUENCE [LARGE SCALE GENOMIC DNA]</scope>
    <source>
        <strain evidence="1 2">DSM 18695</strain>
    </source>
</reference>
<organism evidence="1 2">
    <name type="scientific">Caulobacter ginsengisoli</name>
    <dbReference type="NCBI Taxonomy" id="400775"/>
    <lineage>
        <taxon>Bacteria</taxon>
        <taxon>Pseudomonadati</taxon>
        <taxon>Pseudomonadota</taxon>
        <taxon>Alphaproteobacteria</taxon>
        <taxon>Caulobacterales</taxon>
        <taxon>Caulobacteraceae</taxon>
        <taxon>Caulobacter</taxon>
    </lineage>
</organism>
<proteinExistence type="predicted"/>
<protein>
    <submittedName>
        <fullName evidence="1">Uncharacterized protein</fullName>
    </submittedName>
</protein>
<accession>A0ABU0IKL0</accession>
<name>A0ABU0IKL0_9CAUL</name>
<dbReference type="RefSeq" id="WP_307344835.1">
    <property type="nucleotide sequence ID" value="NZ_JAUSVS010000001.1"/>
</dbReference>
<comment type="caution">
    <text evidence="1">The sequence shown here is derived from an EMBL/GenBank/DDBJ whole genome shotgun (WGS) entry which is preliminary data.</text>
</comment>
<evidence type="ECO:0000313" key="2">
    <source>
        <dbReference type="Proteomes" id="UP001228905"/>
    </source>
</evidence>
<dbReference type="Proteomes" id="UP001228905">
    <property type="component" value="Unassembled WGS sequence"/>
</dbReference>
<keyword evidence="2" id="KW-1185">Reference proteome</keyword>
<sequence length="61" mass="6374">MRNLPILSAPVQRARSMRGAAAPAQRADGVEASFVVPFIPFAGVEASFLIFALPFADAAAD</sequence>
<gene>
    <name evidence="1" type="ORF">QO010_000232</name>
</gene>